<dbReference type="SUPFAM" id="SSF52540">
    <property type="entry name" value="P-loop containing nucleoside triphosphate hydrolases"/>
    <property type="match status" value="1"/>
</dbReference>
<dbReference type="PANTHER" id="PTHR23155:SF1152">
    <property type="entry name" value="AAA+ ATPASE DOMAIN-CONTAINING PROTEIN"/>
    <property type="match status" value="1"/>
</dbReference>
<evidence type="ECO:0000256" key="8">
    <source>
        <dbReference type="ARBA" id="ARBA00022821"/>
    </source>
</evidence>
<dbReference type="InterPro" id="IPR002182">
    <property type="entry name" value="NB-ARC"/>
</dbReference>
<keyword evidence="9" id="KW-0067">ATP-binding</keyword>
<feature type="domain" description="Disease resistance protein winged helix" evidence="13">
    <location>
        <begin position="210"/>
        <end position="263"/>
    </location>
</feature>
<organism evidence="14 15">
    <name type="scientific">Solanum pinnatisectum</name>
    <name type="common">tansyleaf nightshade</name>
    <dbReference type="NCBI Taxonomy" id="50273"/>
    <lineage>
        <taxon>Eukaryota</taxon>
        <taxon>Viridiplantae</taxon>
        <taxon>Streptophyta</taxon>
        <taxon>Embryophyta</taxon>
        <taxon>Tracheophyta</taxon>
        <taxon>Spermatophyta</taxon>
        <taxon>Magnoliopsida</taxon>
        <taxon>eudicotyledons</taxon>
        <taxon>Gunneridae</taxon>
        <taxon>Pentapetalae</taxon>
        <taxon>asterids</taxon>
        <taxon>lamiids</taxon>
        <taxon>Solanales</taxon>
        <taxon>Solanaceae</taxon>
        <taxon>Solanoideae</taxon>
        <taxon>Solaneae</taxon>
        <taxon>Solanum</taxon>
    </lineage>
</organism>
<protein>
    <recommendedName>
        <fullName evidence="16">NB-ARC domain-containing protein</fullName>
    </recommendedName>
</protein>
<feature type="domain" description="NB-ARC" evidence="12">
    <location>
        <begin position="12"/>
        <end position="143"/>
    </location>
</feature>
<dbReference type="Gene3D" id="1.10.10.10">
    <property type="entry name" value="Winged helix-like DNA-binding domain superfamily/Winged helix DNA-binding domain"/>
    <property type="match status" value="1"/>
</dbReference>
<dbReference type="Gene3D" id="3.40.50.300">
    <property type="entry name" value="P-loop containing nucleotide triphosphate hydrolases"/>
    <property type="match status" value="1"/>
</dbReference>
<keyword evidence="11" id="KW-0472">Membrane</keyword>
<comment type="subcellular location">
    <subcellularLocation>
        <location evidence="2">Cytoplasm</location>
    </subcellularLocation>
    <subcellularLocation>
        <location evidence="1">Membrane</location>
        <topology evidence="1">Peripheral membrane protein</topology>
    </subcellularLocation>
</comment>
<keyword evidence="7" id="KW-0547">Nucleotide-binding</keyword>
<evidence type="ECO:0000256" key="4">
    <source>
        <dbReference type="ARBA" id="ARBA00022490"/>
    </source>
</evidence>
<evidence type="ECO:0000256" key="2">
    <source>
        <dbReference type="ARBA" id="ARBA00004496"/>
    </source>
</evidence>
<keyword evidence="15" id="KW-1185">Reference proteome</keyword>
<accession>A0AAV9L936</accession>
<dbReference type="PRINTS" id="PR00364">
    <property type="entry name" value="DISEASERSIST"/>
</dbReference>
<dbReference type="Gene3D" id="1.10.8.430">
    <property type="entry name" value="Helical domain of apoptotic protease-activating factors"/>
    <property type="match status" value="1"/>
</dbReference>
<dbReference type="InterPro" id="IPR036388">
    <property type="entry name" value="WH-like_DNA-bd_sf"/>
</dbReference>
<dbReference type="EMBL" id="JAWPEI010000007">
    <property type="protein sequence ID" value="KAK4720935.1"/>
    <property type="molecule type" value="Genomic_DNA"/>
</dbReference>
<evidence type="ECO:0000259" key="13">
    <source>
        <dbReference type="Pfam" id="PF23559"/>
    </source>
</evidence>
<comment type="similarity">
    <text evidence="3">Belongs to the disease resistance NB-LRR family.</text>
</comment>
<dbReference type="PANTHER" id="PTHR23155">
    <property type="entry name" value="DISEASE RESISTANCE PROTEIN RP"/>
    <property type="match status" value="1"/>
</dbReference>
<dbReference type="Pfam" id="PF23559">
    <property type="entry name" value="WHD_DRP"/>
    <property type="match status" value="1"/>
</dbReference>
<evidence type="ECO:0000256" key="11">
    <source>
        <dbReference type="ARBA" id="ARBA00023136"/>
    </source>
</evidence>
<comment type="caution">
    <text evidence="14">The sequence shown here is derived from an EMBL/GenBank/DDBJ whole genome shotgun (WGS) entry which is preliminary data.</text>
</comment>
<reference evidence="14 15" key="1">
    <citation type="submission" date="2023-10" db="EMBL/GenBank/DDBJ databases">
        <title>Genome-Wide Identification Analysis in wild type Solanum Pinnatisectum Reveals Some Genes Defensing Phytophthora Infestans.</title>
        <authorList>
            <person name="Sun C."/>
        </authorList>
    </citation>
    <scope>NUCLEOTIDE SEQUENCE [LARGE SCALE GENOMIC DNA]</scope>
    <source>
        <strain evidence="14">LQN</strain>
        <tissue evidence="14">Leaf</tissue>
    </source>
</reference>
<dbReference type="GO" id="GO:0043531">
    <property type="term" value="F:ADP binding"/>
    <property type="evidence" value="ECO:0007669"/>
    <property type="project" value="InterPro"/>
</dbReference>
<dbReference type="GO" id="GO:0098542">
    <property type="term" value="P:defense response to other organism"/>
    <property type="evidence" value="ECO:0007669"/>
    <property type="project" value="TreeGrafter"/>
</dbReference>
<keyword evidence="8" id="KW-0611">Plant defense</keyword>
<keyword evidence="4" id="KW-0963">Cytoplasm</keyword>
<keyword evidence="10" id="KW-0175">Coiled coil</keyword>
<evidence type="ECO:0000256" key="9">
    <source>
        <dbReference type="ARBA" id="ARBA00022840"/>
    </source>
</evidence>
<evidence type="ECO:0000313" key="14">
    <source>
        <dbReference type="EMBL" id="KAK4720935.1"/>
    </source>
</evidence>
<evidence type="ECO:0000256" key="5">
    <source>
        <dbReference type="ARBA" id="ARBA00022614"/>
    </source>
</evidence>
<dbReference type="InterPro" id="IPR044974">
    <property type="entry name" value="Disease_R_plants"/>
</dbReference>
<evidence type="ECO:0008006" key="16">
    <source>
        <dbReference type="Google" id="ProtNLM"/>
    </source>
</evidence>
<name>A0AAV9L936_9SOLN</name>
<sequence length="383" mass="44492">MLEDDIVQGLDDDLEIIINRLKGRPRDLNVVTISGMGGIGKTTLAKKAYDQVTIRYHFDILAWVTISQEFRARNVLLEALHCIPKKAVSVNAKDYNKMDDNQVEDVVDDIWSTDVWDSLRQIFPDCNNRSRVLLTTRETEVFGPKRDHPPELEEIGKVIVEKCQGLPLTISVIAGHLSKISRTLECWKDVARNLSEIIASHPDKCLGVLEGFIIRTFENGKTLEEVAIDYLEDLISRNLIQARKRRFNGEIKTCGIHDILREFCLIEAEMTKHMIVERTRPTLPTQRHNARHFSFQTRFYSFADFSEILPTVARSIFLFSHLGQPLQPYIKLLRILPIYRHNHITRDFFSRFNLLRVLAIFNTDVWFESFPLVITMLFHLRYL</sequence>
<dbReference type="Proteomes" id="UP001311915">
    <property type="component" value="Unassembled WGS sequence"/>
</dbReference>
<dbReference type="InterPro" id="IPR058922">
    <property type="entry name" value="WHD_DRP"/>
</dbReference>
<evidence type="ECO:0000313" key="15">
    <source>
        <dbReference type="Proteomes" id="UP001311915"/>
    </source>
</evidence>
<dbReference type="Pfam" id="PF00931">
    <property type="entry name" value="NB-ARC"/>
    <property type="match status" value="1"/>
</dbReference>
<evidence type="ECO:0000256" key="3">
    <source>
        <dbReference type="ARBA" id="ARBA00008894"/>
    </source>
</evidence>
<evidence type="ECO:0000256" key="6">
    <source>
        <dbReference type="ARBA" id="ARBA00022737"/>
    </source>
</evidence>
<dbReference type="InterPro" id="IPR027417">
    <property type="entry name" value="P-loop_NTPase"/>
</dbReference>
<evidence type="ECO:0000256" key="10">
    <source>
        <dbReference type="ARBA" id="ARBA00023054"/>
    </source>
</evidence>
<evidence type="ECO:0000259" key="12">
    <source>
        <dbReference type="Pfam" id="PF00931"/>
    </source>
</evidence>
<gene>
    <name evidence="14" type="ORF">R3W88_011168</name>
</gene>
<keyword evidence="5" id="KW-0433">Leucine-rich repeat</keyword>
<dbReference type="GO" id="GO:0016020">
    <property type="term" value="C:membrane"/>
    <property type="evidence" value="ECO:0007669"/>
    <property type="project" value="UniProtKB-SubCell"/>
</dbReference>
<dbReference type="InterPro" id="IPR042197">
    <property type="entry name" value="Apaf_helical"/>
</dbReference>
<keyword evidence="6" id="KW-0677">Repeat</keyword>
<dbReference type="GO" id="GO:0005737">
    <property type="term" value="C:cytoplasm"/>
    <property type="evidence" value="ECO:0007669"/>
    <property type="project" value="UniProtKB-SubCell"/>
</dbReference>
<evidence type="ECO:0000256" key="7">
    <source>
        <dbReference type="ARBA" id="ARBA00022741"/>
    </source>
</evidence>
<evidence type="ECO:0000256" key="1">
    <source>
        <dbReference type="ARBA" id="ARBA00004170"/>
    </source>
</evidence>
<dbReference type="GO" id="GO:0005524">
    <property type="term" value="F:ATP binding"/>
    <property type="evidence" value="ECO:0007669"/>
    <property type="project" value="UniProtKB-KW"/>
</dbReference>
<proteinExistence type="inferred from homology"/>
<dbReference type="AlphaFoldDB" id="A0AAV9L936"/>